<reference evidence="3" key="1">
    <citation type="submission" date="2022-11" db="UniProtKB">
        <authorList>
            <consortium name="WormBaseParasite"/>
        </authorList>
    </citation>
    <scope>IDENTIFICATION</scope>
</reference>
<keyword evidence="2" id="KW-1185">Reference proteome</keyword>
<keyword evidence="1" id="KW-0812">Transmembrane</keyword>
<keyword evidence="1" id="KW-0472">Membrane</keyword>
<feature type="transmembrane region" description="Helical" evidence="1">
    <location>
        <begin position="60"/>
        <end position="81"/>
    </location>
</feature>
<proteinExistence type="predicted"/>
<name>A0A914MC06_MELIC</name>
<evidence type="ECO:0000313" key="2">
    <source>
        <dbReference type="Proteomes" id="UP000887563"/>
    </source>
</evidence>
<feature type="transmembrane region" description="Helical" evidence="1">
    <location>
        <begin position="6"/>
        <end position="26"/>
    </location>
</feature>
<protein>
    <submittedName>
        <fullName evidence="3">Candidate secreted effector</fullName>
    </submittedName>
</protein>
<dbReference type="WBParaSite" id="Minc3s01450g23921">
    <property type="protein sequence ID" value="Minc3s01450g23921"/>
    <property type="gene ID" value="Minc3s01450g23921"/>
</dbReference>
<organism evidence="2 3">
    <name type="scientific">Meloidogyne incognita</name>
    <name type="common">Southern root-knot nematode worm</name>
    <name type="synonym">Oxyuris incognita</name>
    <dbReference type="NCBI Taxonomy" id="6306"/>
    <lineage>
        <taxon>Eukaryota</taxon>
        <taxon>Metazoa</taxon>
        <taxon>Ecdysozoa</taxon>
        <taxon>Nematoda</taxon>
        <taxon>Chromadorea</taxon>
        <taxon>Rhabditida</taxon>
        <taxon>Tylenchina</taxon>
        <taxon>Tylenchomorpha</taxon>
        <taxon>Tylenchoidea</taxon>
        <taxon>Meloidogynidae</taxon>
        <taxon>Meloidogyninae</taxon>
        <taxon>Meloidogyne</taxon>
        <taxon>Meloidogyne incognita group</taxon>
    </lineage>
</organism>
<sequence length="84" mass="11082">MLLSDFLFNFLTRFNIFFIFVCRRLLNIFQYFFRSYFSDFLFMFFMRFNIFILYDCRRIFIIFLRIFRWLFSDFILFLRFLRWR</sequence>
<evidence type="ECO:0000313" key="3">
    <source>
        <dbReference type="WBParaSite" id="Minc3s01450g23921"/>
    </source>
</evidence>
<dbReference type="AlphaFoldDB" id="A0A914MC06"/>
<feature type="transmembrane region" description="Helical" evidence="1">
    <location>
        <begin position="33"/>
        <end position="54"/>
    </location>
</feature>
<keyword evidence="1" id="KW-1133">Transmembrane helix</keyword>
<accession>A0A914MC06</accession>
<dbReference type="Proteomes" id="UP000887563">
    <property type="component" value="Unplaced"/>
</dbReference>
<evidence type="ECO:0000256" key="1">
    <source>
        <dbReference type="SAM" id="Phobius"/>
    </source>
</evidence>